<proteinExistence type="predicted"/>
<comment type="caution">
    <text evidence="2">The sequence shown here is derived from an EMBL/GenBank/DDBJ whole genome shotgun (WGS) entry which is preliminary data.</text>
</comment>
<protein>
    <recommendedName>
        <fullName evidence="3">Scaffolding protein</fullName>
    </recommendedName>
</protein>
<dbReference type="AlphaFoldDB" id="A0A0F9S765"/>
<gene>
    <name evidence="2" type="ORF">LCGC14_0507370</name>
</gene>
<accession>A0A0F9S765</accession>
<feature type="region of interest" description="Disordered" evidence="1">
    <location>
        <begin position="1"/>
        <end position="37"/>
    </location>
</feature>
<sequence length="245" mass="26325">MPDDVKDDVQEGEEEQKGLPIPDISAGSTEAGSAQPGFDATAFEKKILDSFDALRESIPNLVDAGIKSTKDKRFNKLSQVEEILAAVELSGGDPEKVRGKLESDALLNRLDALEEKLSSGGAGGTVPAEDAQTEQLKVDAAELLTKAKAEHGVELSDADLTELIKTQERWTPVEWLNALSSSVIKKAKQGNIGSGASVGKSGDAVLPTDDDELLNQIVELQRHPVKNREEVQKLNAEAEERGLFK</sequence>
<evidence type="ECO:0008006" key="3">
    <source>
        <dbReference type="Google" id="ProtNLM"/>
    </source>
</evidence>
<evidence type="ECO:0000313" key="2">
    <source>
        <dbReference type="EMBL" id="KKN62884.1"/>
    </source>
</evidence>
<feature type="compositionally biased region" description="Acidic residues" evidence="1">
    <location>
        <begin position="1"/>
        <end position="14"/>
    </location>
</feature>
<dbReference type="EMBL" id="LAZR01000609">
    <property type="protein sequence ID" value="KKN62884.1"/>
    <property type="molecule type" value="Genomic_DNA"/>
</dbReference>
<organism evidence="2">
    <name type="scientific">marine sediment metagenome</name>
    <dbReference type="NCBI Taxonomy" id="412755"/>
    <lineage>
        <taxon>unclassified sequences</taxon>
        <taxon>metagenomes</taxon>
        <taxon>ecological metagenomes</taxon>
    </lineage>
</organism>
<reference evidence="2" key="1">
    <citation type="journal article" date="2015" name="Nature">
        <title>Complex archaea that bridge the gap between prokaryotes and eukaryotes.</title>
        <authorList>
            <person name="Spang A."/>
            <person name="Saw J.H."/>
            <person name="Jorgensen S.L."/>
            <person name="Zaremba-Niedzwiedzka K."/>
            <person name="Martijn J."/>
            <person name="Lind A.E."/>
            <person name="van Eijk R."/>
            <person name="Schleper C."/>
            <person name="Guy L."/>
            <person name="Ettema T.J."/>
        </authorList>
    </citation>
    <scope>NUCLEOTIDE SEQUENCE</scope>
</reference>
<name>A0A0F9S765_9ZZZZ</name>
<evidence type="ECO:0000256" key="1">
    <source>
        <dbReference type="SAM" id="MobiDB-lite"/>
    </source>
</evidence>